<dbReference type="AlphaFoldDB" id="A0A6M3JCJ8"/>
<dbReference type="SUPFAM" id="SSF50939">
    <property type="entry name" value="Sialidases"/>
    <property type="match status" value="1"/>
</dbReference>
<proteinExistence type="predicted"/>
<organism evidence="1">
    <name type="scientific">viral metagenome</name>
    <dbReference type="NCBI Taxonomy" id="1070528"/>
    <lineage>
        <taxon>unclassified sequences</taxon>
        <taxon>metagenomes</taxon>
        <taxon>organismal metagenomes</taxon>
    </lineage>
</organism>
<evidence type="ECO:0000313" key="1">
    <source>
        <dbReference type="EMBL" id="QJA67560.1"/>
    </source>
</evidence>
<sequence length="501" mass="57221">MPTRFMTGAEYIEAHLDLKEAGVDAFQHFVANVMPLGELREPRTITVKIPGELPPDWNWEVYLAGWKDLRVNGLKTQEEAEAHYREFGCDEGSGEFGRWPIPPLPIYWEDDAYLFKYPDVAADSYYSRFPWAHYLDTKDEESRIYMPEGWDPAQYIANYPKDDFGGKPLLHWWKYGKDEGRNYKKPGWQPSTEQGLHHVLTLAGSQRCLFTGMKYKDGLLLGDYGLHVGGAKIQYWNGEKVVDEAHFTDPLAESVFHFVLAGDGIPIASGEHFGLMFRKDGPPEKPWRITYNSGEYVDLAFGIFKVGGNFYCLVCKGGYQEAHLIESTDDGRSWHKIKDYHDMQIGCGNSDGAVIRFTGERDSHPTVRDINGSVSIYRDDITGKGYTQLCGRSGLWNFLGDAWIDSWDGNNIRRVFESDRYHAMWSECDPYSQTRIALFSSWNQITYPDAQVAISRDDGKTWGELCKVPCPCLLGTYFADGGVYLFGGKYEDYGCVYFYKF</sequence>
<accession>A0A6M3JCJ8</accession>
<dbReference type="InterPro" id="IPR036278">
    <property type="entry name" value="Sialidase_sf"/>
</dbReference>
<reference evidence="1" key="1">
    <citation type="submission" date="2020-03" db="EMBL/GenBank/DDBJ databases">
        <title>The deep terrestrial virosphere.</title>
        <authorList>
            <person name="Holmfeldt K."/>
            <person name="Nilsson E."/>
            <person name="Simone D."/>
            <person name="Lopez-Fernandez M."/>
            <person name="Wu X."/>
            <person name="de Brujin I."/>
            <person name="Lundin D."/>
            <person name="Andersson A."/>
            <person name="Bertilsson S."/>
            <person name="Dopson M."/>
        </authorList>
    </citation>
    <scope>NUCLEOTIDE SEQUENCE</scope>
    <source>
        <strain evidence="1">MM415B00199</strain>
    </source>
</reference>
<dbReference type="EMBL" id="MT141573">
    <property type="protein sequence ID" value="QJA67560.1"/>
    <property type="molecule type" value="Genomic_DNA"/>
</dbReference>
<gene>
    <name evidence="1" type="ORF">MM415B00199_0015</name>
</gene>
<protein>
    <submittedName>
        <fullName evidence="1">Uncharacterized protein</fullName>
    </submittedName>
</protein>
<name>A0A6M3JCJ8_9ZZZZ</name>